<evidence type="ECO:0000313" key="6">
    <source>
        <dbReference type="EMBL" id="ARU00413.1"/>
    </source>
</evidence>
<keyword evidence="2" id="KW-0813">Transport</keyword>
<dbReference type="Gene3D" id="3.40.50.300">
    <property type="entry name" value="P-loop containing nucleotide triphosphate hydrolases"/>
    <property type="match status" value="1"/>
</dbReference>
<keyword evidence="7" id="KW-1185">Reference proteome</keyword>
<protein>
    <submittedName>
        <fullName evidence="6">Spermidine/putrescine import ATP-binding protein PotA</fullName>
        <ecNumber evidence="6">3.6.3.31</ecNumber>
    </submittedName>
</protein>
<dbReference type="PANTHER" id="PTHR42781:SF4">
    <property type="entry name" value="SPERMIDINE_PUTRESCINE IMPORT ATP-BINDING PROTEIN POTA"/>
    <property type="match status" value="1"/>
</dbReference>
<evidence type="ECO:0000256" key="4">
    <source>
        <dbReference type="ARBA" id="ARBA00022840"/>
    </source>
</evidence>
<dbReference type="InterPro" id="IPR013611">
    <property type="entry name" value="Transp-assoc_OB_typ2"/>
</dbReference>
<evidence type="ECO:0000313" key="7">
    <source>
        <dbReference type="Proteomes" id="UP000195273"/>
    </source>
</evidence>
<dbReference type="GO" id="GO:0043190">
    <property type="term" value="C:ATP-binding cassette (ABC) transporter complex"/>
    <property type="evidence" value="ECO:0007669"/>
    <property type="project" value="InterPro"/>
</dbReference>
<keyword evidence="3" id="KW-0547">Nucleotide-binding</keyword>
<organism evidence="6 7">
    <name type="scientific">Yoonia vestfoldensis</name>
    <dbReference type="NCBI Taxonomy" id="245188"/>
    <lineage>
        <taxon>Bacteria</taxon>
        <taxon>Pseudomonadati</taxon>
        <taxon>Pseudomonadota</taxon>
        <taxon>Alphaproteobacteria</taxon>
        <taxon>Rhodobacterales</taxon>
        <taxon>Paracoccaceae</taxon>
        <taxon>Yoonia</taxon>
    </lineage>
</organism>
<dbReference type="EMBL" id="CP021431">
    <property type="protein sequence ID" value="ARU00413.1"/>
    <property type="molecule type" value="Genomic_DNA"/>
</dbReference>
<dbReference type="SMART" id="SM00382">
    <property type="entry name" value="AAA"/>
    <property type="match status" value="1"/>
</dbReference>
<dbReference type="PROSITE" id="PS50893">
    <property type="entry name" value="ABC_TRANSPORTER_2"/>
    <property type="match status" value="1"/>
</dbReference>
<feature type="domain" description="ABC transporter" evidence="5">
    <location>
        <begin position="15"/>
        <end position="245"/>
    </location>
</feature>
<dbReference type="InterPro" id="IPR003439">
    <property type="entry name" value="ABC_transporter-like_ATP-bd"/>
</dbReference>
<proteinExistence type="inferred from homology"/>
<dbReference type="PANTHER" id="PTHR42781">
    <property type="entry name" value="SPERMIDINE/PUTRESCINE IMPORT ATP-BINDING PROTEIN POTA"/>
    <property type="match status" value="1"/>
</dbReference>
<dbReference type="EC" id="3.6.3.31" evidence="6"/>
<name>A0A1Y0EA26_9RHOB</name>
<dbReference type="SUPFAM" id="SSF50331">
    <property type="entry name" value="MOP-like"/>
    <property type="match status" value="1"/>
</dbReference>
<dbReference type="InterPro" id="IPR050093">
    <property type="entry name" value="ABC_SmlMolc_Importer"/>
</dbReference>
<reference evidence="6 7" key="1">
    <citation type="submission" date="2017-05" db="EMBL/GenBank/DDBJ databases">
        <title>Genome Sequence of Loktanella vestfoldensis Strain SMR4r Isolated from a Culture of the Diatom Skeletonema marinoi.</title>
        <authorList>
            <person name="Topel M."/>
            <person name="Pinder M.I.M."/>
            <person name="Johansson O.N."/>
            <person name="Kourtchenko O."/>
            <person name="Godhe A."/>
            <person name="Clarke A.K."/>
        </authorList>
    </citation>
    <scope>NUCLEOTIDE SEQUENCE [LARGE SCALE GENOMIC DNA]</scope>
    <source>
        <strain evidence="6 7">SMR4r</strain>
    </source>
</reference>
<comment type="similarity">
    <text evidence="1">Belongs to the ABC transporter superfamily.</text>
</comment>
<keyword evidence="6" id="KW-0378">Hydrolase</keyword>
<dbReference type="InterPro" id="IPR017871">
    <property type="entry name" value="ABC_transporter-like_CS"/>
</dbReference>
<gene>
    <name evidence="6" type="primary">potA</name>
    <name evidence="6" type="ORF">LOKVESSMR4R_01085</name>
</gene>
<evidence type="ECO:0000256" key="2">
    <source>
        <dbReference type="ARBA" id="ARBA00022448"/>
    </source>
</evidence>
<dbReference type="KEGG" id="lvs:LOKVESSMR4R_01085"/>
<dbReference type="FunFam" id="3.40.50.300:FF:000042">
    <property type="entry name" value="Maltose/maltodextrin ABC transporter, ATP-binding protein"/>
    <property type="match status" value="1"/>
</dbReference>
<dbReference type="Pfam" id="PF00005">
    <property type="entry name" value="ABC_tran"/>
    <property type="match status" value="1"/>
</dbReference>
<dbReference type="PROSITE" id="PS00211">
    <property type="entry name" value="ABC_TRANSPORTER_1"/>
    <property type="match status" value="1"/>
</dbReference>
<keyword evidence="4 6" id="KW-0067">ATP-binding</keyword>
<accession>A0A1Y0EA26</accession>
<dbReference type="AlphaFoldDB" id="A0A1Y0EA26"/>
<evidence type="ECO:0000256" key="3">
    <source>
        <dbReference type="ARBA" id="ARBA00022741"/>
    </source>
</evidence>
<dbReference type="Proteomes" id="UP000195273">
    <property type="component" value="Chromosome"/>
</dbReference>
<dbReference type="SUPFAM" id="SSF52540">
    <property type="entry name" value="P-loop containing nucleoside triphosphate hydrolases"/>
    <property type="match status" value="1"/>
</dbReference>
<evidence type="ECO:0000259" key="5">
    <source>
        <dbReference type="PROSITE" id="PS50893"/>
    </source>
</evidence>
<sequence length="373" mass="40967">MKANAQMEQQSEAIVKFDNVVKRFGNFTAVEKADFEIGRGEFLAIMGSSGCGKTTTLRMLAGLEDPTEGAIYLDGEKVNGKATWDRDTPMVWQSLALFPFLTVQENVEFALKMRGVGKEERRQRAEKWLEKMQITEFANRNINQLSGGQKQRVALARALVTEPKILLLDEPLSALDAHLKVRMQAVLSNLQKDLGITFVYVTHSMSEAFSMADRVVIMSRGQIEQIGTPEEIYREPYNRFVAEFLGSANIFDGVVQGPAGADGWQVAYEGGETILGKSELPDARQGQKVTFIVSAENMQLSLPDSGQPGIEASVAGEEFIGGTAMVFLETAGGQELKVQKSHDELSVLNLHPGSKVVVHWESGSCHVLPGENK</sequence>
<dbReference type="GO" id="GO:0005524">
    <property type="term" value="F:ATP binding"/>
    <property type="evidence" value="ECO:0007669"/>
    <property type="project" value="UniProtKB-KW"/>
</dbReference>
<dbReference type="Pfam" id="PF08402">
    <property type="entry name" value="TOBE_2"/>
    <property type="match status" value="1"/>
</dbReference>
<dbReference type="InterPro" id="IPR008995">
    <property type="entry name" value="Mo/tungstate-bd_C_term_dom"/>
</dbReference>
<dbReference type="GO" id="GO:0016887">
    <property type="term" value="F:ATP hydrolysis activity"/>
    <property type="evidence" value="ECO:0007669"/>
    <property type="project" value="InterPro"/>
</dbReference>
<dbReference type="RefSeq" id="WP_204248727.1">
    <property type="nucleotide sequence ID" value="NZ_CP021431.1"/>
</dbReference>
<dbReference type="InterPro" id="IPR003593">
    <property type="entry name" value="AAA+_ATPase"/>
</dbReference>
<dbReference type="GO" id="GO:0140359">
    <property type="term" value="F:ABC-type transporter activity"/>
    <property type="evidence" value="ECO:0007669"/>
    <property type="project" value="UniProtKB-ARBA"/>
</dbReference>
<evidence type="ECO:0000256" key="1">
    <source>
        <dbReference type="ARBA" id="ARBA00005417"/>
    </source>
</evidence>
<dbReference type="Gene3D" id="2.40.50.100">
    <property type="match status" value="1"/>
</dbReference>
<dbReference type="InterPro" id="IPR027417">
    <property type="entry name" value="P-loop_NTPase"/>
</dbReference>